<name>A0A399G5U0_9ACTN</name>
<protein>
    <submittedName>
        <fullName evidence="1">Winged helix-turn-helix transcriptional regulator</fullName>
    </submittedName>
</protein>
<dbReference type="InterPro" id="IPR036390">
    <property type="entry name" value="WH_DNA-bd_sf"/>
</dbReference>
<dbReference type="PANTHER" id="PTHR33164">
    <property type="entry name" value="TRANSCRIPTIONAL REGULATOR, MARR FAMILY"/>
    <property type="match status" value="1"/>
</dbReference>
<dbReference type="RefSeq" id="WP_068690446.1">
    <property type="nucleotide sequence ID" value="NZ_CP063196.1"/>
</dbReference>
<dbReference type="Proteomes" id="UP000265719">
    <property type="component" value="Chromosome"/>
</dbReference>
<evidence type="ECO:0000313" key="2">
    <source>
        <dbReference type="Proteomes" id="UP000265719"/>
    </source>
</evidence>
<dbReference type="EMBL" id="CP063196">
    <property type="protein sequence ID" value="UOE21029.1"/>
    <property type="molecule type" value="Genomic_DNA"/>
</dbReference>
<gene>
    <name evidence="1" type="ORF">NI17_007720</name>
</gene>
<dbReference type="InterPro" id="IPR000835">
    <property type="entry name" value="HTH_MarR-typ"/>
</dbReference>
<dbReference type="InterPro" id="IPR039422">
    <property type="entry name" value="MarR/SlyA-like"/>
</dbReference>
<organism evidence="1 2">
    <name type="scientific">Thermobifida halotolerans</name>
    <dbReference type="NCBI Taxonomy" id="483545"/>
    <lineage>
        <taxon>Bacteria</taxon>
        <taxon>Bacillati</taxon>
        <taxon>Actinomycetota</taxon>
        <taxon>Actinomycetes</taxon>
        <taxon>Streptosporangiales</taxon>
        <taxon>Nocardiopsidaceae</taxon>
        <taxon>Thermobifida</taxon>
    </lineage>
</organism>
<dbReference type="PROSITE" id="PS50995">
    <property type="entry name" value="HTH_MARR_2"/>
    <property type="match status" value="1"/>
</dbReference>
<dbReference type="Pfam" id="PF12802">
    <property type="entry name" value="MarR_2"/>
    <property type="match status" value="1"/>
</dbReference>
<evidence type="ECO:0000313" key="1">
    <source>
        <dbReference type="EMBL" id="UOE21029.1"/>
    </source>
</evidence>
<dbReference type="GO" id="GO:0006950">
    <property type="term" value="P:response to stress"/>
    <property type="evidence" value="ECO:0007669"/>
    <property type="project" value="TreeGrafter"/>
</dbReference>
<dbReference type="PRINTS" id="PR00598">
    <property type="entry name" value="HTHMARR"/>
</dbReference>
<dbReference type="AlphaFoldDB" id="A0A399G5U0"/>
<proteinExistence type="predicted"/>
<sequence length="149" mass="16469">MTADPTETPPRRLSGLPSRLLTQTAAHVHRLVTHGLGDFRTHHYALMAALAEAGPSSQAVLGRRCGMDRSDVTAAVTELASRGLLRRTVDPAHRRRNIVALTAEGENALRELDQRVQRLQDEAFAPLTPTERAHLAELLTRLLDHHTRP</sequence>
<dbReference type="SUPFAM" id="SSF46785">
    <property type="entry name" value="Winged helix' DNA-binding domain"/>
    <property type="match status" value="1"/>
</dbReference>
<dbReference type="OrthoDB" id="4826718at2"/>
<dbReference type="SMART" id="SM00347">
    <property type="entry name" value="HTH_MARR"/>
    <property type="match status" value="1"/>
</dbReference>
<dbReference type="KEGG" id="thao:NI17_007720"/>
<keyword evidence="2" id="KW-1185">Reference proteome</keyword>
<reference evidence="1" key="1">
    <citation type="submission" date="2020-10" db="EMBL/GenBank/DDBJ databases">
        <title>De novo genome project of the cellulose decomposer Thermobifida halotolerans type strain.</title>
        <authorList>
            <person name="Nagy I."/>
            <person name="Horvath B."/>
            <person name="Kukolya J."/>
            <person name="Nagy I."/>
            <person name="Orsini M."/>
        </authorList>
    </citation>
    <scope>NUCLEOTIDE SEQUENCE</scope>
    <source>
        <strain evidence="1">DSM 44931</strain>
    </source>
</reference>
<accession>A0A399G5U0</accession>
<dbReference type="PANTHER" id="PTHR33164:SF95">
    <property type="entry name" value="TRANSCRIPTIONAL REGULATOR"/>
    <property type="match status" value="1"/>
</dbReference>
<dbReference type="InterPro" id="IPR036388">
    <property type="entry name" value="WH-like_DNA-bd_sf"/>
</dbReference>
<dbReference type="Gene3D" id="1.10.10.10">
    <property type="entry name" value="Winged helix-like DNA-binding domain superfamily/Winged helix DNA-binding domain"/>
    <property type="match status" value="1"/>
</dbReference>
<dbReference type="GO" id="GO:0003700">
    <property type="term" value="F:DNA-binding transcription factor activity"/>
    <property type="evidence" value="ECO:0007669"/>
    <property type="project" value="InterPro"/>
</dbReference>